<evidence type="ECO:0000313" key="2">
    <source>
        <dbReference type="Proteomes" id="UP000003781"/>
    </source>
</evidence>
<proteinExistence type="predicted"/>
<keyword evidence="2" id="KW-1185">Reference proteome</keyword>
<evidence type="ECO:0000313" key="1">
    <source>
        <dbReference type="EMBL" id="EAZ93607.1"/>
    </source>
</evidence>
<reference evidence="1 2" key="1">
    <citation type="submission" date="2007-03" db="EMBL/GenBank/DDBJ databases">
        <authorList>
            <person name="Stal L."/>
            <person name="Ferriera S."/>
            <person name="Johnson J."/>
            <person name="Kravitz S."/>
            <person name="Beeson K."/>
            <person name="Sutton G."/>
            <person name="Rogers Y.-H."/>
            <person name="Friedman R."/>
            <person name="Frazier M."/>
            <person name="Venter J.C."/>
        </authorList>
    </citation>
    <scope>NUCLEOTIDE SEQUENCE [LARGE SCALE GENOMIC DNA]</scope>
    <source>
        <strain evidence="1 2">CCY0110</strain>
    </source>
</reference>
<comment type="caution">
    <text evidence="1">The sequence shown here is derived from an EMBL/GenBank/DDBJ whole genome shotgun (WGS) entry which is preliminary data.</text>
</comment>
<protein>
    <submittedName>
        <fullName evidence="1">Uncharacterized protein</fullName>
    </submittedName>
</protein>
<dbReference type="EMBL" id="AAXW01000002">
    <property type="protein sequence ID" value="EAZ93607.1"/>
    <property type="molecule type" value="Genomic_DNA"/>
</dbReference>
<accession>A3IIH5</accession>
<name>A3IIH5_9CHRO</name>
<dbReference type="Proteomes" id="UP000003781">
    <property type="component" value="Unassembled WGS sequence"/>
</dbReference>
<organism evidence="1 2">
    <name type="scientific">Crocosphaera chwakensis CCY0110</name>
    <dbReference type="NCBI Taxonomy" id="391612"/>
    <lineage>
        <taxon>Bacteria</taxon>
        <taxon>Bacillati</taxon>
        <taxon>Cyanobacteriota</taxon>
        <taxon>Cyanophyceae</taxon>
        <taxon>Oscillatoriophycideae</taxon>
        <taxon>Chroococcales</taxon>
        <taxon>Aphanothecaceae</taxon>
        <taxon>Crocosphaera</taxon>
        <taxon>Crocosphaera chwakensis</taxon>
    </lineage>
</organism>
<gene>
    <name evidence="1" type="ORF">CY0110_17467</name>
</gene>
<sequence>MVIPVSPFLREPAFRCNFKTVKEF</sequence>
<dbReference type="AlphaFoldDB" id="A3IIH5"/>